<dbReference type="InterPro" id="IPR009057">
    <property type="entry name" value="Homeodomain-like_sf"/>
</dbReference>
<protein>
    <submittedName>
        <fullName evidence="5">17916_t:CDS:1</fullName>
    </submittedName>
</protein>
<organism evidence="5 6">
    <name type="scientific">Acaulospora morrowiae</name>
    <dbReference type="NCBI Taxonomy" id="94023"/>
    <lineage>
        <taxon>Eukaryota</taxon>
        <taxon>Fungi</taxon>
        <taxon>Fungi incertae sedis</taxon>
        <taxon>Mucoromycota</taxon>
        <taxon>Glomeromycotina</taxon>
        <taxon>Glomeromycetes</taxon>
        <taxon>Diversisporales</taxon>
        <taxon>Acaulosporaceae</taxon>
        <taxon>Acaulospora</taxon>
    </lineage>
</organism>
<evidence type="ECO:0000256" key="1">
    <source>
        <dbReference type="PROSITE-ProRule" id="PRU00108"/>
    </source>
</evidence>
<dbReference type="OrthoDB" id="6159439at2759"/>
<evidence type="ECO:0000313" key="6">
    <source>
        <dbReference type="Proteomes" id="UP000789342"/>
    </source>
</evidence>
<keyword evidence="6" id="KW-1185">Reference proteome</keyword>
<dbReference type="Pfam" id="PF00046">
    <property type="entry name" value="Homeodomain"/>
    <property type="match status" value="1"/>
</dbReference>
<feature type="non-terminal residue" evidence="5">
    <location>
        <position position="229"/>
    </location>
</feature>
<feature type="compositionally biased region" description="Basic and acidic residues" evidence="3">
    <location>
        <begin position="206"/>
        <end position="229"/>
    </location>
</feature>
<dbReference type="Proteomes" id="UP000789342">
    <property type="component" value="Unassembled WGS sequence"/>
</dbReference>
<name>A0A9N9P2D7_9GLOM</name>
<accession>A0A9N9P2D7</accession>
<dbReference type="GO" id="GO:0003677">
    <property type="term" value="F:DNA binding"/>
    <property type="evidence" value="ECO:0007669"/>
    <property type="project" value="UniProtKB-UniRule"/>
</dbReference>
<dbReference type="CDD" id="cd00086">
    <property type="entry name" value="homeodomain"/>
    <property type="match status" value="1"/>
</dbReference>
<feature type="non-terminal residue" evidence="5">
    <location>
        <position position="1"/>
    </location>
</feature>
<evidence type="ECO:0000313" key="5">
    <source>
        <dbReference type="EMBL" id="CAG8783994.1"/>
    </source>
</evidence>
<feature type="DNA-binding region" description="Homeobox" evidence="1">
    <location>
        <begin position="21"/>
        <end position="80"/>
    </location>
</feature>
<dbReference type="GO" id="GO:0005634">
    <property type="term" value="C:nucleus"/>
    <property type="evidence" value="ECO:0007669"/>
    <property type="project" value="UniProtKB-SubCell"/>
</dbReference>
<dbReference type="Gene3D" id="1.10.10.60">
    <property type="entry name" value="Homeodomain-like"/>
    <property type="match status" value="1"/>
</dbReference>
<evidence type="ECO:0000256" key="2">
    <source>
        <dbReference type="RuleBase" id="RU000682"/>
    </source>
</evidence>
<feature type="domain" description="Homeobox" evidence="4">
    <location>
        <begin position="19"/>
        <end position="79"/>
    </location>
</feature>
<dbReference type="InterPro" id="IPR001356">
    <property type="entry name" value="HD"/>
</dbReference>
<keyword evidence="1 2" id="KW-0238">DNA-binding</keyword>
<evidence type="ECO:0000259" key="4">
    <source>
        <dbReference type="PROSITE" id="PS50071"/>
    </source>
</evidence>
<keyword evidence="1 2" id="KW-0539">Nucleus</keyword>
<dbReference type="SUPFAM" id="SSF46689">
    <property type="entry name" value="Homeodomain-like"/>
    <property type="match status" value="1"/>
</dbReference>
<reference evidence="5" key="1">
    <citation type="submission" date="2021-06" db="EMBL/GenBank/DDBJ databases">
        <authorList>
            <person name="Kallberg Y."/>
            <person name="Tangrot J."/>
            <person name="Rosling A."/>
        </authorList>
    </citation>
    <scope>NUCLEOTIDE SEQUENCE</scope>
    <source>
        <strain evidence="5">CL551</strain>
    </source>
</reference>
<dbReference type="EMBL" id="CAJVPV010055064">
    <property type="protein sequence ID" value="CAG8783994.1"/>
    <property type="molecule type" value="Genomic_DNA"/>
</dbReference>
<dbReference type="AlphaFoldDB" id="A0A9N9P2D7"/>
<feature type="compositionally biased region" description="Polar residues" evidence="3">
    <location>
        <begin position="183"/>
        <end position="205"/>
    </location>
</feature>
<feature type="region of interest" description="Disordered" evidence="3">
    <location>
        <begin position="183"/>
        <end position="229"/>
    </location>
</feature>
<dbReference type="SMART" id="SM00389">
    <property type="entry name" value="HOX"/>
    <property type="match status" value="1"/>
</dbReference>
<sequence length="229" mass="25428">IFRKPYKMDDGNQISVTQQKQTRPRFQFTAQHKDLLEKVYKDSPYPDKGSKQQLATLIGATEIQVNEWFQRRRKKDPAILAKVAAANTQFTSTSQLPPVASSNTLQAVIGNTNTTATQNQNVSPMLSSSQGNLLSSNGDITSPFFPYNDHINPPIPNHEVYVYIGDNQVSYTSPLASNYNLPSSASYTPPGPSSTVTSKQTINNENKSEKREDKSKSTPDDESSRQLIE</sequence>
<keyword evidence="1 2" id="KW-0371">Homeobox</keyword>
<proteinExistence type="predicted"/>
<comment type="subcellular location">
    <subcellularLocation>
        <location evidence="1 2">Nucleus</location>
    </subcellularLocation>
</comment>
<gene>
    <name evidence="5" type="ORF">AMORRO_LOCUS17560</name>
</gene>
<dbReference type="PROSITE" id="PS50071">
    <property type="entry name" value="HOMEOBOX_2"/>
    <property type="match status" value="1"/>
</dbReference>
<evidence type="ECO:0000256" key="3">
    <source>
        <dbReference type="SAM" id="MobiDB-lite"/>
    </source>
</evidence>
<comment type="caution">
    <text evidence="5">The sequence shown here is derived from an EMBL/GenBank/DDBJ whole genome shotgun (WGS) entry which is preliminary data.</text>
</comment>